<evidence type="ECO:0000256" key="8">
    <source>
        <dbReference type="ARBA" id="ARBA00023235"/>
    </source>
</evidence>
<keyword evidence="16" id="KW-1185">Reference proteome</keyword>
<comment type="function">
    <text evidence="11">Involved in protein export. Acts as a chaperone by maintaining the newly synthesized protein in an open conformation. Functions as a peptidyl-prolyl cis-trans isomerase.</text>
</comment>
<dbReference type="GO" id="GO:0005737">
    <property type="term" value="C:cytoplasm"/>
    <property type="evidence" value="ECO:0007669"/>
    <property type="project" value="UniProtKB-SubCell"/>
</dbReference>
<comment type="domain">
    <text evidence="11">Consists of 3 domains; the N-terminus binds the ribosome, the middle domain has PPIase activity, while the C-terminus has intrinsic chaperone activity on its own.</text>
</comment>
<dbReference type="GO" id="GO:0015031">
    <property type="term" value="P:protein transport"/>
    <property type="evidence" value="ECO:0007669"/>
    <property type="project" value="UniProtKB-UniRule"/>
</dbReference>
<dbReference type="GO" id="GO:0003755">
    <property type="term" value="F:peptidyl-prolyl cis-trans isomerase activity"/>
    <property type="evidence" value="ECO:0007669"/>
    <property type="project" value="UniProtKB-UniRule"/>
</dbReference>
<comment type="similarity">
    <text evidence="2 11 13">Belongs to the FKBP-type PPIase family. Tig subfamily.</text>
</comment>
<accession>A0A4Z0FBA7</accession>
<evidence type="ECO:0000256" key="13">
    <source>
        <dbReference type="RuleBase" id="RU003914"/>
    </source>
</evidence>
<dbReference type="SUPFAM" id="SSF102735">
    <property type="entry name" value="Trigger factor ribosome-binding domain"/>
    <property type="match status" value="1"/>
</dbReference>
<keyword evidence="9 11" id="KW-0131">Cell cycle</keyword>
<dbReference type="InterPro" id="IPR008881">
    <property type="entry name" value="Trigger_fac_ribosome-bd_bac"/>
</dbReference>
<evidence type="ECO:0000256" key="4">
    <source>
        <dbReference type="ARBA" id="ARBA00016902"/>
    </source>
</evidence>
<evidence type="ECO:0000256" key="10">
    <source>
        <dbReference type="ARBA" id="ARBA00029986"/>
    </source>
</evidence>
<dbReference type="HAMAP" id="MF_00303">
    <property type="entry name" value="Trigger_factor_Tig"/>
    <property type="match status" value="1"/>
</dbReference>
<dbReference type="OrthoDB" id="9767721at2"/>
<dbReference type="InterPro" id="IPR036611">
    <property type="entry name" value="Trigger_fac_ribosome-bd_sf"/>
</dbReference>
<keyword evidence="11" id="KW-0963">Cytoplasm</keyword>
<evidence type="ECO:0000313" key="16">
    <source>
        <dbReference type="Proteomes" id="UP000297890"/>
    </source>
</evidence>
<dbReference type="Gene3D" id="3.10.50.40">
    <property type="match status" value="1"/>
</dbReference>
<evidence type="ECO:0000256" key="1">
    <source>
        <dbReference type="ARBA" id="ARBA00000971"/>
    </source>
</evidence>
<dbReference type="InterPro" id="IPR046357">
    <property type="entry name" value="PPIase_dom_sf"/>
</dbReference>
<evidence type="ECO:0000256" key="3">
    <source>
        <dbReference type="ARBA" id="ARBA00013194"/>
    </source>
</evidence>
<gene>
    <name evidence="11" type="primary">tig</name>
    <name evidence="15" type="ORF">E4680_03050</name>
</gene>
<dbReference type="InterPro" id="IPR008880">
    <property type="entry name" value="Trigger_fac_C"/>
</dbReference>
<sequence>MNLSLEKERMQSAVEVTGALERRIRVQVPAQEVDRQVEDRLRSLGPRAKIKGFRPGKAPISVIRRQYGDQVRQEVVEEVLRTSYANAIQEQGLQPAGSPQIEAESLAPGADLAYTAVVEVYPQIELVSVESHKLERPQVTIGEEDVERVLGQIREQQAHFHAVERPAQSGDRIKMDFEGTIDGEAFSGNRGESVEIELGAGRLLADFENALLGATSGQTLDIDLTFPEDYPSAEVAGKTAVFKVTVHEVAEKHLPELTDELALQAGVTEGGIATLRERIRERLEAQAEQAVRAQIKEKVMDLLLSLHDIPVPSALLEQEVDRLASEMAQRMGLQTQQSNQLPREIFADRAQRRVALGLIVGELIKQEAIQPDPSRVDSVIESLVANHEQPDALAQAYRGNREVMQRIQGIVLEDQVVDLLLEKVDVVDVATSFEELMSRANSAAGEEM</sequence>
<comment type="subcellular location">
    <subcellularLocation>
        <location evidence="11">Cytoplasm</location>
    </subcellularLocation>
    <text evidence="11">About half TF is bound to the ribosome near the polypeptide exit tunnel while the other half is free in the cytoplasm.</text>
</comment>
<dbReference type="PROSITE" id="PS50059">
    <property type="entry name" value="FKBP_PPIASE"/>
    <property type="match status" value="1"/>
</dbReference>
<dbReference type="GO" id="GO:0051083">
    <property type="term" value="P:'de novo' cotranslational protein folding"/>
    <property type="evidence" value="ECO:0007669"/>
    <property type="project" value="TreeGrafter"/>
</dbReference>
<dbReference type="InterPro" id="IPR037041">
    <property type="entry name" value="Trigger_fac_C_sf"/>
</dbReference>
<proteinExistence type="inferred from homology"/>
<protein>
    <recommendedName>
        <fullName evidence="4 11">Trigger factor</fullName>
        <shortName evidence="11">TF</shortName>
        <ecNumber evidence="3 11">5.2.1.8</ecNumber>
    </recommendedName>
    <alternativeName>
        <fullName evidence="10 11">PPIase</fullName>
    </alternativeName>
</protein>
<evidence type="ECO:0000313" key="15">
    <source>
        <dbReference type="EMBL" id="TFZ83498.1"/>
    </source>
</evidence>
<name>A0A4Z0FBA7_9GAMM</name>
<dbReference type="Pfam" id="PF05697">
    <property type="entry name" value="Trigger_N"/>
    <property type="match status" value="1"/>
</dbReference>
<dbReference type="SUPFAM" id="SSF54534">
    <property type="entry name" value="FKBP-like"/>
    <property type="match status" value="1"/>
</dbReference>
<dbReference type="PANTHER" id="PTHR30560">
    <property type="entry name" value="TRIGGER FACTOR CHAPERONE AND PEPTIDYL-PROLYL CIS/TRANS ISOMERASE"/>
    <property type="match status" value="1"/>
</dbReference>
<dbReference type="Gene3D" id="1.10.3120.10">
    <property type="entry name" value="Trigger factor, C-terminal domain"/>
    <property type="match status" value="1"/>
</dbReference>
<keyword evidence="5 11" id="KW-0132">Cell division</keyword>
<dbReference type="EMBL" id="SRIO01000003">
    <property type="protein sequence ID" value="TFZ83498.1"/>
    <property type="molecule type" value="Genomic_DNA"/>
</dbReference>
<reference evidence="15 16" key="1">
    <citation type="journal article" date="2019" name="ISME J.">
        <title>Candidatus Macondimonas diazotrophica, a novel gammaproteobacterial genus dominating crude-oil-contaminated coastal sediments.</title>
        <authorList>
            <person name="Karthikeyan S."/>
            <person name="Konstantinidis K."/>
        </authorList>
    </citation>
    <scope>NUCLEOTIDE SEQUENCE [LARGE SCALE GENOMIC DNA]</scope>
    <source>
        <strain evidence="15 16">KTK01</strain>
    </source>
</reference>
<dbReference type="Gene3D" id="3.30.70.1050">
    <property type="entry name" value="Trigger factor ribosome-binding domain"/>
    <property type="match status" value="1"/>
</dbReference>
<dbReference type="FunFam" id="3.10.50.40:FF:000001">
    <property type="entry name" value="Trigger factor"/>
    <property type="match status" value="1"/>
</dbReference>
<evidence type="ECO:0000256" key="2">
    <source>
        <dbReference type="ARBA" id="ARBA00005464"/>
    </source>
</evidence>
<dbReference type="Pfam" id="PF05698">
    <property type="entry name" value="Trigger_C"/>
    <property type="match status" value="1"/>
</dbReference>
<dbReference type="PANTHER" id="PTHR30560:SF3">
    <property type="entry name" value="TRIGGER FACTOR-LIKE PROTEIN TIG, CHLOROPLASTIC"/>
    <property type="match status" value="1"/>
</dbReference>
<evidence type="ECO:0000256" key="9">
    <source>
        <dbReference type="ARBA" id="ARBA00023306"/>
    </source>
</evidence>
<keyword evidence="7 11" id="KW-0143">Chaperone</keyword>
<dbReference type="GO" id="GO:0043022">
    <property type="term" value="F:ribosome binding"/>
    <property type="evidence" value="ECO:0007669"/>
    <property type="project" value="TreeGrafter"/>
</dbReference>
<evidence type="ECO:0000256" key="12">
    <source>
        <dbReference type="PROSITE-ProRule" id="PRU00277"/>
    </source>
</evidence>
<dbReference type="NCBIfam" id="TIGR00115">
    <property type="entry name" value="tig"/>
    <property type="match status" value="1"/>
</dbReference>
<organism evidence="15 16">
    <name type="scientific">Candidatus Macondimonas diazotrophica</name>
    <dbReference type="NCBI Taxonomy" id="2305248"/>
    <lineage>
        <taxon>Bacteria</taxon>
        <taxon>Pseudomonadati</taxon>
        <taxon>Pseudomonadota</taxon>
        <taxon>Gammaproteobacteria</taxon>
        <taxon>Chromatiales</taxon>
        <taxon>Ectothiorhodospiraceae</taxon>
        <taxon>Candidatus Macondimonas</taxon>
    </lineage>
</organism>
<evidence type="ECO:0000256" key="11">
    <source>
        <dbReference type="HAMAP-Rule" id="MF_00303"/>
    </source>
</evidence>
<evidence type="ECO:0000256" key="5">
    <source>
        <dbReference type="ARBA" id="ARBA00022618"/>
    </source>
</evidence>
<dbReference type="Proteomes" id="UP000297890">
    <property type="component" value="Unassembled WGS sequence"/>
</dbReference>
<comment type="caution">
    <text evidence="15">The sequence shown here is derived from an EMBL/GenBank/DDBJ whole genome shotgun (WGS) entry which is preliminary data.</text>
</comment>
<keyword evidence="6 11" id="KW-0697">Rotamase</keyword>
<keyword evidence="8 11" id="KW-0413">Isomerase</keyword>
<dbReference type="PIRSF" id="PIRSF003095">
    <property type="entry name" value="Trigger_factor"/>
    <property type="match status" value="1"/>
</dbReference>
<evidence type="ECO:0000256" key="6">
    <source>
        <dbReference type="ARBA" id="ARBA00023110"/>
    </source>
</evidence>
<dbReference type="GO" id="GO:0044183">
    <property type="term" value="F:protein folding chaperone"/>
    <property type="evidence" value="ECO:0007669"/>
    <property type="project" value="TreeGrafter"/>
</dbReference>
<dbReference type="EC" id="5.2.1.8" evidence="3 11"/>
<evidence type="ECO:0000256" key="7">
    <source>
        <dbReference type="ARBA" id="ARBA00023186"/>
    </source>
</evidence>
<dbReference type="InterPro" id="IPR027304">
    <property type="entry name" value="Trigger_fact/SurA_dom_sf"/>
</dbReference>
<dbReference type="AlphaFoldDB" id="A0A4Z0FBA7"/>
<dbReference type="SUPFAM" id="SSF109998">
    <property type="entry name" value="Triger factor/SurA peptide-binding domain-like"/>
    <property type="match status" value="1"/>
</dbReference>
<dbReference type="GO" id="GO:0051301">
    <property type="term" value="P:cell division"/>
    <property type="evidence" value="ECO:0007669"/>
    <property type="project" value="UniProtKB-KW"/>
</dbReference>
<dbReference type="Pfam" id="PF00254">
    <property type="entry name" value="FKBP_C"/>
    <property type="match status" value="1"/>
</dbReference>
<feature type="domain" description="PPIase FKBP-type" evidence="14">
    <location>
        <begin position="170"/>
        <end position="255"/>
    </location>
</feature>
<dbReference type="InterPro" id="IPR001179">
    <property type="entry name" value="PPIase_FKBP_dom"/>
</dbReference>
<evidence type="ECO:0000259" key="14">
    <source>
        <dbReference type="PROSITE" id="PS50059"/>
    </source>
</evidence>
<dbReference type="InterPro" id="IPR005215">
    <property type="entry name" value="Trig_fac"/>
</dbReference>
<dbReference type="GO" id="GO:0043335">
    <property type="term" value="P:protein unfolding"/>
    <property type="evidence" value="ECO:0007669"/>
    <property type="project" value="TreeGrafter"/>
</dbReference>
<comment type="catalytic activity">
    <reaction evidence="1 11 12">
        <text>[protein]-peptidylproline (omega=180) = [protein]-peptidylproline (omega=0)</text>
        <dbReference type="Rhea" id="RHEA:16237"/>
        <dbReference type="Rhea" id="RHEA-COMP:10747"/>
        <dbReference type="Rhea" id="RHEA-COMP:10748"/>
        <dbReference type="ChEBI" id="CHEBI:83833"/>
        <dbReference type="ChEBI" id="CHEBI:83834"/>
        <dbReference type="EC" id="5.2.1.8"/>
    </reaction>
</comment>